<dbReference type="PROSITE" id="PS50987">
    <property type="entry name" value="HTH_ARSR_2"/>
    <property type="match status" value="1"/>
</dbReference>
<dbReference type="PANTHER" id="PTHR33154">
    <property type="entry name" value="TRANSCRIPTIONAL REGULATOR, ARSR FAMILY"/>
    <property type="match status" value="1"/>
</dbReference>
<sequence>MDIKALKAIACESRLKILEYLKDPTAHFESQDGFDVAVDGVWNKLIARKLAISQESVTAHMRCLVDAGLVKVSKVGTHRLYTRDHDRITTVLRETATVLGATFRNLETDVK</sequence>
<evidence type="ECO:0000256" key="3">
    <source>
        <dbReference type="ARBA" id="ARBA00023163"/>
    </source>
</evidence>
<dbReference type="EMBL" id="JACHGI010000002">
    <property type="protein sequence ID" value="MBB6466031.1"/>
    <property type="molecule type" value="Genomic_DNA"/>
</dbReference>
<organism evidence="5 6">
    <name type="scientific">Aminobacter carboxidus</name>
    <dbReference type="NCBI Taxonomy" id="376165"/>
    <lineage>
        <taxon>Bacteria</taxon>
        <taxon>Pseudomonadati</taxon>
        <taxon>Pseudomonadota</taxon>
        <taxon>Alphaproteobacteria</taxon>
        <taxon>Hyphomicrobiales</taxon>
        <taxon>Phyllobacteriaceae</taxon>
        <taxon>Aminobacter</taxon>
    </lineage>
</organism>
<dbReference type="InterPro" id="IPR036390">
    <property type="entry name" value="WH_DNA-bd_sf"/>
</dbReference>
<reference evidence="5 6" key="1">
    <citation type="submission" date="2020-08" db="EMBL/GenBank/DDBJ databases">
        <title>Genomic Encyclopedia of Type Strains, Phase IV (KMG-IV): sequencing the most valuable type-strain genomes for metagenomic binning, comparative biology and taxonomic classification.</title>
        <authorList>
            <person name="Goeker M."/>
        </authorList>
    </citation>
    <scope>NUCLEOTIDE SEQUENCE [LARGE SCALE GENOMIC DNA]</scope>
    <source>
        <strain evidence="5 6">DSM 17454</strain>
    </source>
</reference>
<accession>A0A8E1WEE3</accession>
<dbReference type="AlphaFoldDB" id="A0A8E1WEE3"/>
<dbReference type="Proteomes" id="UP000532373">
    <property type="component" value="Unassembled WGS sequence"/>
</dbReference>
<dbReference type="CDD" id="cd00090">
    <property type="entry name" value="HTH_ARSR"/>
    <property type="match status" value="1"/>
</dbReference>
<dbReference type="GO" id="GO:0003677">
    <property type="term" value="F:DNA binding"/>
    <property type="evidence" value="ECO:0007669"/>
    <property type="project" value="UniProtKB-KW"/>
</dbReference>
<protein>
    <submittedName>
        <fullName evidence="5">ArsR family transcriptional regulator</fullName>
    </submittedName>
</protein>
<dbReference type="SUPFAM" id="SSF46785">
    <property type="entry name" value="Winged helix' DNA-binding domain"/>
    <property type="match status" value="1"/>
</dbReference>
<evidence type="ECO:0000313" key="6">
    <source>
        <dbReference type="Proteomes" id="UP000532373"/>
    </source>
</evidence>
<name>A0A8E1WEE3_9HYPH</name>
<evidence type="ECO:0000256" key="1">
    <source>
        <dbReference type="ARBA" id="ARBA00023015"/>
    </source>
</evidence>
<dbReference type="InterPro" id="IPR001845">
    <property type="entry name" value="HTH_ArsR_DNA-bd_dom"/>
</dbReference>
<evidence type="ECO:0000313" key="5">
    <source>
        <dbReference type="EMBL" id="MBB6466031.1"/>
    </source>
</evidence>
<dbReference type="GO" id="GO:0003700">
    <property type="term" value="F:DNA-binding transcription factor activity"/>
    <property type="evidence" value="ECO:0007669"/>
    <property type="project" value="InterPro"/>
</dbReference>
<dbReference type="RefSeq" id="WP_184768467.1">
    <property type="nucleotide sequence ID" value="NZ_JACHGI010000002.1"/>
</dbReference>
<keyword evidence="2" id="KW-0238">DNA-binding</keyword>
<dbReference type="PANTHER" id="PTHR33154:SF32">
    <property type="entry name" value="TRANSCRIPTIONAL REGULATORY PROTEIN"/>
    <property type="match status" value="1"/>
</dbReference>
<dbReference type="InterPro" id="IPR051081">
    <property type="entry name" value="HTH_MetalResp_TranReg"/>
</dbReference>
<evidence type="ECO:0000259" key="4">
    <source>
        <dbReference type="PROSITE" id="PS50987"/>
    </source>
</evidence>
<dbReference type="Gene3D" id="1.10.10.10">
    <property type="entry name" value="Winged helix-like DNA-binding domain superfamily/Winged helix DNA-binding domain"/>
    <property type="match status" value="1"/>
</dbReference>
<comment type="caution">
    <text evidence="5">The sequence shown here is derived from an EMBL/GenBank/DDBJ whole genome shotgun (WGS) entry which is preliminary data.</text>
</comment>
<dbReference type="InterPro" id="IPR011991">
    <property type="entry name" value="ArsR-like_HTH"/>
</dbReference>
<dbReference type="InterPro" id="IPR036388">
    <property type="entry name" value="WH-like_DNA-bd_sf"/>
</dbReference>
<dbReference type="SMART" id="SM00418">
    <property type="entry name" value="HTH_ARSR"/>
    <property type="match status" value="1"/>
</dbReference>
<proteinExistence type="predicted"/>
<keyword evidence="3" id="KW-0804">Transcription</keyword>
<gene>
    <name evidence="5" type="ORF">HNQ96_001889</name>
</gene>
<feature type="domain" description="HTH arsR-type" evidence="4">
    <location>
        <begin position="1"/>
        <end position="103"/>
    </location>
</feature>
<keyword evidence="1" id="KW-0805">Transcription regulation</keyword>
<evidence type="ECO:0000256" key="2">
    <source>
        <dbReference type="ARBA" id="ARBA00023125"/>
    </source>
</evidence>